<proteinExistence type="predicted"/>
<gene>
    <name evidence="2" type="ORF">SCLCIDRAFT_131321</name>
</gene>
<dbReference type="HOGENOM" id="CLU_1830054_0_0_1"/>
<dbReference type="OrthoDB" id="3262992at2759"/>
<name>A0A0C2Z592_9AGAM</name>
<dbReference type="InParanoid" id="A0A0C2Z592"/>
<keyword evidence="3" id="KW-1185">Reference proteome</keyword>
<protein>
    <submittedName>
        <fullName evidence="2">Uncharacterized protein</fullName>
    </submittedName>
</protein>
<dbReference type="Proteomes" id="UP000053989">
    <property type="component" value="Unassembled WGS sequence"/>
</dbReference>
<feature type="region of interest" description="Disordered" evidence="1">
    <location>
        <begin position="44"/>
        <end position="90"/>
    </location>
</feature>
<dbReference type="AlphaFoldDB" id="A0A0C2Z592"/>
<dbReference type="STRING" id="1036808.A0A0C2Z592"/>
<accession>A0A0C2Z592</accession>
<reference evidence="2 3" key="1">
    <citation type="submission" date="2014-04" db="EMBL/GenBank/DDBJ databases">
        <authorList>
            <consortium name="DOE Joint Genome Institute"/>
            <person name="Kuo A."/>
            <person name="Kohler A."/>
            <person name="Nagy L.G."/>
            <person name="Floudas D."/>
            <person name="Copeland A."/>
            <person name="Barry K.W."/>
            <person name="Cichocki N."/>
            <person name="Veneault-Fourrey C."/>
            <person name="LaButti K."/>
            <person name="Lindquist E.A."/>
            <person name="Lipzen A."/>
            <person name="Lundell T."/>
            <person name="Morin E."/>
            <person name="Murat C."/>
            <person name="Sun H."/>
            <person name="Tunlid A."/>
            <person name="Henrissat B."/>
            <person name="Grigoriev I.V."/>
            <person name="Hibbett D.S."/>
            <person name="Martin F."/>
            <person name="Nordberg H.P."/>
            <person name="Cantor M.N."/>
            <person name="Hua S.X."/>
        </authorList>
    </citation>
    <scope>NUCLEOTIDE SEQUENCE [LARGE SCALE GENOMIC DNA]</scope>
    <source>
        <strain evidence="2 3">Foug A</strain>
    </source>
</reference>
<evidence type="ECO:0000313" key="3">
    <source>
        <dbReference type="Proteomes" id="UP000053989"/>
    </source>
</evidence>
<evidence type="ECO:0000313" key="2">
    <source>
        <dbReference type="EMBL" id="KIM57098.1"/>
    </source>
</evidence>
<reference evidence="3" key="2">
    <citation type="submission" date="2015-01" db="EMBL/GenBank/DDBJ databases">
        <title>Evolutionary Origins and Diversification of the Mycorrhizal Mutualists.</title>
        <authorList>
            <consortium name="DOE Joint Genome Institute"/>
            <consortium name="Mycorrhizal Genomics Consortium"/>
            <person name="Kohler A."/>
            <person name="Kuo A."/>
            <person name="Nagy L.G."/>
            <person name="Floudas D."/>
            <person name="Copeland A."/>
            <person name="Barry K.W."/>
            <person name="Cichocki N."/>
            <person name="Veneault-Fourrey C."/>
            <person name="LaButti K."/>
            <person name="Lindquist E.A."/>
            <person name="Lipzen A."/>
            <person name="Lundell T."/>
            <person name="Morin E."/>
            <person name="Murat C."/>
            <person name="Riley R."/>
            <person name="Ohm R."/>
            <person name="Sun H."/>
            <person name="Tunlid A."/>
            <person name="Henrissat B."/>
            <person name="Grigoriev I.V."/>
            <person name="Hibbett D.S."/>
            <person name="Martin F."/>
        </authorList>
    </citation>
    <scope>NUCLEOTIDE SEQUENCE [LARGE SCALE GENOMIC DNA]</scope>
    <source>
        <strain evidence="3">Foug A</strain>
    </source>
</reference>
<dbReference type="EMBL" id="KN822106">
    <property type="protein sequence ID" value="KIM57098.1"/>
    <property type="molecule type" value="Genomic_DNA"/>
</dbReference>
<organism evidence="2 3">
    <name type="scientific">Scleroderma citrinum Foug A</name>
    <dbReference type="NCBI Taxonomy" id="1036808"/>
    <lineage>
        <taxon>Eukaryota</taxon>
        <taxon>Fungi</taxon>
        <taxon>Dikarya</taxon>
        <taxon>Basidiomycota</taxon>
        <taxon>Agaricomycotina</taxon>
        <taxon>Agaricomycetes</taxon>
        <taxon>Agaricomycetidae</taxon>
        <taxon>Boletales</taxon>
        <taxon>Sclerodermatineae</taxon>
        <taxon>Sclerodermataceae</taxon>
        <taxon>Scleroderma</taxon>
    </lineage>
</organism>
<evidence type="ECO:0000256" key="1">
    <source>
        <dbReference type="SAM" id="MobiDB-lite"/>
    </source>
</evidence>
<sequence>KGSSRLLRIFVSESAHLIWVLRCERTIQGRNHSPDAVRSRLQNRINHRITLDRQIPTTLNHKPVTRSSSETPGNQPSLNDSPLSNRTASPVLRFSGSSAFQTSYLTESPGSSRSLTHPATSGYIVRKSIFPQTGRSRRAPI</sequence>
<feature type="compositionally biased region" description="Polar residues" evidence="1">
    <location>
        <begin position="55"/>
        <end position="88"/>
    </location>
</feature>
<feature type="non-terminal residue" evidence="2">
    <location>
        <position position="1"/>
    </location>
</feature>